<reference evidence="1" key="1">
    <citation type="submission" date="2019-12" db="EMBL/GenBank/DDBJ databases">
        <title>An insight into the sialome of adult female Ixodes ricinus ticks feeding for 6 days.</title>
        <authorList>
            <person name="Perner J."/>
            <person name="Ribeiro J.M.C."/>
        </authorList>
    </citation>
    <scope>NUCLEOTIDE SEQUENCE</scope>
    <source>
        <strain evidence="1">Semi-engorged</strain>
        <tissue evidence="1">Salivary glands</tissue>
    </source>
</reference>
<evidence type="ECO:0000313" key="1">
    <source>
        <dbReference type="EMBL" id="MXU85684.1"/>
    </source>
</evidence>
<dbReference type="EMBL" id="GIFC01003601">
    <property type="protein sequence ID" value="MXU85684.1"/>
    <property type="molecule type" value="Transcribed_RNA"/>
</dbReference>
<proteinExistence type="predicted"/>
<accession>A0A6B0U9V4</accession>
<dbReference type="AlphaFoldDB" id="A0A6B0U9V4"/>
<protein>
    <submittedName>
        <fullName evidence="1">Uncharacterized protein</fullName>
    </submittedName>
</protein>
<name>A0A6B0U9V4_IXORI</name>
<organism evidence="1">
    <name type="scientific">Ixodes ricinus</name>
    <name type="common">Common tick</name>
    <name type="synonym">Acarus ricinus</name>
    <dbReference type="NCBI Taxonomy" id="34613"/>
    <lineage>
        <taxon>Eukaryota</taxon>
        <taxon>Metazoa</taxon>
        <taxon>Ecdysozoa</taxon>
        <taxon>Arthropoda</taxon>
        <taxon>Chelicerata</taxon>
        <taxon>Arachnida</taxon>
        <taxon>Acari</taxon>
        <taxon>Parasitiformes</taxon>
        <taxon>Ixodida</taxon>
        <taxon>Ixodoidea</taxon>
        <taxon>Ixodidae</taxon>
        <taxon>Ixodinae</taxon>
        <taxon>Ixodes</taxon>
    </lineage>
</organism>
<sequence>MCMRASNRPLCCLSSLASASISSSRLAGLKAASSSSWLGVGLRPPPCRLWSSCRRSYSACRCLFSSSSSSIMSSSSSLWSASMVAIT</sequence>